<dbReference type="InterPro" id="IPR035421">
    <property type="entry name" value="Terminase_6C"/>
</dbReference>
<protein>
    <submittedName>
        <fullName evidence="3">Mu-like prophage FluMu protein gp28</fullName>
    </submittedName>
</protein>
<dbReference type="RefSeq" id="WP_211278885.1">
    <property type="nucleotide sequence ID" value="NZ_MXAP01000127.1"/>
</dbReference>
<dbReference type="Gene3D" id="3.30.420.240">
    <property type="match status" value="1"/>
</dbReference>
<evidence type="ECO:0000313" key="3">
    <source>
        <dbReference type="EMBL" id="STZ02833.1"/>
    </source>
</evidence>
<proteinExistence type="predicted"/>
<dbReference type="EMBL" id="UGQF01000001">
    <property type="protein sequence ID" value="STZ02833.1"/>
    <property type="molecule type" value="Genomic_DNA"/>
</dbReference>
<accession>A0A378QTX9</accession>
<evidence type="ECO:0000313" key="4">
    <source>
        <dbReference type="Proteomes" id="UP000254618"/>
    </source>
</evidence>
<dbReference type="AlphaFoldDB" id="A0A378QTX9"/>
<sequence length="116" mass="13228">MEDAKFRYEVGRVEGVIFSSSTKLVLATTGKQAFEDKQVRILMGDTALRADLHKLKKVTSPTGTPRFIAESDNSGHSDRAWALFWLYYMEQAMMQAQCEYLAETLKRKANSPKDFK</sequence>
<gene>
    <name evidence="3" type="ORF">NCTC11012_01062</name>
</gene>
<evidence type="ECO:0000256" key="1">
    <source>
        <dbReference type="ARBA" id="ARBA00022612"/>
    </source>
</evidence>
<reference evidence="3 4" key="1">
    <citation type="submission" date="2018-06" db="EMBL/GenBank/DDBJ databases">
        <authorList>
            <consortium name="Pathogen Informatics"/>
            <person name="Doyle S."/>
        </authorList>
    </citation>
    <scope>NUCLEOTIDE SEQUENCE [LARGE SCALE GENOMIC DNA]</scope>
    <source>
        <strain evidence="3 4">NCTC11012</strain>
    </source>
</reference>
<organism evidence="3 4">
    <name type="scientific">Moraxella equi</name>
    <dbReference type="NCBI Taxonomy" id="60442"/>
    <lineage>
        <taxon>Bacteria</taxon>
        <taxon>Pseudomonadati</taxon>
        <taxon>Pseudomonadota</taxon>
        <taxon>Gammaproteobacteria</taxon>
        <taxon>Moraxellales</taxon>
        <taxon>Moraxellaceae</taxon>
        <taxon>Moraxella</taxon>
    </lineage>
</organism>
<evidence type="ECO:0000259" key="2">
    <source>
        <dbReference type="Pfam" id="PF17289"/>
    </source>
</evidence>
<keyword evidence="1" id="KW-1188">Viral release from host cell</keyword>
<name>A0A378QTX9_9GAMM</name>
<dbReference type="Proteomes" id="UP000254618">
    <property type="component" value="Unassembled WGS sequence"/>
</dbReference>
<feature type="domain" description="Terminase large subunit gp17-like C-terminal" evidence="2">
    <location>
        <begin position="15"/>
        <end position="89"/>
    </location>
</feature>
<dbReference type="Pfam" id="PF17289">
    <property type="entry name" value="Terminase_6C"/>
    <property type="match status" value="1"/>
</dbReference>